<evidence type="ECO:0000313" key="1">
    <source>
        <dbReference type="EMBL" id="KAB5588815.1"/>
    </source>
</evidence>
<keyword evidence="2" id="KW-1185">Reference proteome</keyword>
<dbReference type="EMBL" id="SSOP01000365">
    <property type="protein sequence ID" value="KAB5588815.1"/>
    <property type="molecule type" value="Genomic_DNA"/>
</dbReference>
<protein>
    <submittedName>
        <fullName evidence="1">Uncharacterized protein</fullName>
    </submittedName>
</protein>
<reference evidence="1 2" key="1">
    <citation type="journal article" date="2019" name="Fungal Biol. Biotechnol.">
        <title>Draft genome sequence of fastidious pathogen Ceratobasidium theobromae, which causes vascular-streak dieback in Theobroma cacao.</title>
        <authorList>
            <person name="Ali S.S."/>
            <person name="Asman A."/>
            <person name="Shao J."/>
            <person name="Firmansyah A.P."/>
            <person name="Susilo A.W."/>
            <person name="Rosmana A."/>
            <person name="McMahon P."/>
            <person name="Junaid M."/>
            <person name="Guest D."/>
            <person name="Kheng T.Y."/>
            <person name="Meinhardt L.W."/>
            <person name="Bailey B.A."/>
        </authorList>
    </citation>
    <scope>NUCLEOTIDE SEQUENCE [LARGE SCALE GENOMIC DNA]</scope>
    <source>
        <strain evidence="1 2">CT2</strain>
    </source>
</reference>
<proteinExistence type="predicted"/>
<comment type="caution">
    <text evidence="1">The sequence shown here is derived from an EMBL/GenBank/DDBJ whole genome shotgun (WGS) entry which is preliminary data.</text>
</comment>
<gene>
    <name evidence="1" type="ORF">CTheo_7747</name>
</gene>
<dbReference type="AlphaFoldDB" id="A0A5N5QAP2"/>
<name>A0A5N5QAP2_9AGAM</name>
<organism evidence="1 2">
    <name type="scientific">Ceratobasidium theobromae</name>
    <dbReference type="NCBI Taxonomy" id="1582974"/>
    <lineage>
        <taxon>Eukaryota</taxon>
        <taxon>Fungi</taxon>
        <taxon>Dikarya</taxon>
        <taxon>Basidiomycota</taxon>
        <taxon>Agaricomycotina</taxon>
        <taxon>Agaricomycetes</taxon>
        <taxon>Cantharellales</taxon>
        <taxon>Ceratobasidiaceae</taxon>
        <taxon>Ceratobasidium</taxon>
    </lineage>
</organism>
<dbReference type="Proteomes" id="UP000383932">
    <property type="component" value="Unassembled WGS sequence"/>
</dbReference>
<evidence type="ECO:0000313" key="2">
    <source>
        <dbReference type="Proteomes" id="UP000383932"/>
    </source>
</evidence>
<sequence>MGRRTNFVATSICTPANRAAPHTFAFKWDARFIVPTLARVLFVLPLGFVSRVHLRIIVECQLCVEPLPAAPPHIATDEGVIVPEDDQPPEMPNDQDEDEVLVVAQVEPRAVHPLLGSLHGVLG</sequence>
<accession>A0A5N5QAP2</accession>